<keyword evidence="3" id="KW-1185">Reference proteome</keyword>
<evidence type="ECO:0000313" key="3">
    <source>
        <dbReference type="Proteomes" id="UP000009134"/>
    </source>
</evidence>
<evidence type="ECO:0000313" key="2">
    <source>
        <dbReference type="EMBL" id="ABD26986.1"/>
    </source>
</evidence>
<dbReference type="eggNOG" id="COG1846">
    <property type="taxonomic scope" value="Bacteria"/>
</dbReference>
<sequence>MNKNDRDRLATISAMLGELLATTGEGEKAEPTAEQLLHEARAKIAARRRRQELFPGIQVADPAWDLLLELFVHRCEGRRISVTGLGLSANVPGATVLRWLAMFHDSGLIVREPDPQDRRRIWVHLTDEGRDRVVKALVVMLAPEQRETFRLPQLAA</sequence>
<dbReference type="SUPFAM" id="SSF46785">
    <property type="entry name" value="Winged helix' DNA-binding domain"/>
    <property type="match status" value="1"/>
</dbReference>
<organism evidence="2 3">
    <name type="scientific">Novosphingobium aromaticivorans (strain ATCC 700278 / DSM 12444 / CCUG 56034 / CIP 105152 / NBRC 16084 / F199)</name>
    <dbReference type="NCBI Taxonomy" id="279238"/>
    <lineage>
        <taxon>Bacteria</taxon>
        <taxon>Pseudomonadati</taxon>
        <taxon>Pseudomonadota</taxon>
        <taxon>Alphaproteobacteria</taxon>
        <taxon>Sphingomonadales</taxon>
        <taxon>Sphingomonadaceae</taxon>
        <taxon>Novosphingobium</taxon>
    </lineage>
</organism>
<evidence type="ECO:0000259" key="1">
    <source>
        <dbReference type="SMART" id="SM00347"/>
    </source>
</evidence>
<dbReference type="Proteomes" id="UP000009134">
    <property type="component" value="Chromosome"/>
</dbReference>
<dbReference type="EMBL" id="CP000248">
    <property type="protein sequence ID" value="ABD26986.1"/>
    <property type="molecule type" value="Genomic_DNA"/>
</dbReference>
<feature type="domain" description="HTH marR-type" evidence="1">
    <location>
        <begin position="52"/>
        <end position="154"/>
    </location>
</feature>
<dbReference type="GO" id="GO:0003700">
    <property type="term" value="F:DNA-binding transcription factor activity"/>
    <property type="evidence" value="ECO:0007669"/>
    <property type="project" value="InterPro"/>
</dbReference>
<proteinExistence type="predicted"/>
<dbReference type="KEGG" id="nar:Saro_2550"/>
<accession>Q2G587</accession>
<dbReference type="AlphaFoldDB" id="Q2G587"/>
<name>Q2G587_NOVAD</name>
<protein>
    <submittedName>
        <fullName evidence="2">Transcriptional regulator, MarR family</fullName>
    </submittedName>
</protein>
<reference evidence="3" key="1">
    <citation type="submission" date="2006-01" db="EMBL/GenBank/DDBJ databases">
        <title>Complete sequence of Novosphingobium aromaticivorans DSM 12444.</title>
        <authorList>
            <consortium name="US DOE Joint Genome Institute"/>
            <person name="Copeland A."/>
            <person name="Lucas S."/>
            <person name="Lapidus A."/>
            <person name="Barry K."/>
            <person name="Detter J.C."/>
            <person name="Glavina T."/>
            <person name="Hammon N."/>
            <person name="Israni S."/>
            <person name="Pitluck S."/>
            <person name="Chain P."/>
            <person name="Malfatti S."/>
            <person name="Shin M."/>
            <person name="Vergez L."/>
            <person name="Schmutz J."/>
            <person name="Larimer F."/>
            <person name="Land M."/>
            <person name="Kyrpides N."/>
            <person name="Ivanova N."/>
            <person name="Fredrickson J."/>
            <person name="Balkwill D."/>
            <person name="Romine M.F."/>
            <person name="Richardson P."/>
        </authorList>
    </citation>
    <scope>NUCLEOTIDE SEQUENCE [LARGE SCALE GENOMIC DNA]</scope>
    <source>
        <strain evidence="3">ATCC 700278 / DSM 12444 / CCUG 56034 / CIP 105152 / NBRC 16084 / F199</strain>
    </source>
</reference>
<dbReference type="InterPro" id="IPR000835">
    <property type="entry name" value="HTH_MarR-typ"/>
</dbReference>
<dbReference type="InterPro" id="IPR036388">
    <property type="entry name" value="WH-like_DNA-bd_sf"/>
</dbReference>
<dbReference type="HOGENOM" id="CLU_1530996_0_0_5"/>
<dbReference type="SMART" id="SM00347">
    <property type="entry name" value="HTH_MARR"/>
    <property type="match status" value="1"/>
</dbReference>
<dbReference type="InterPro" id="IPR036390">
    <property type="entry name" value="WH_DNA-bd_sf"/>
</dbReference>
<dbReference type="Gene3D" id="1.10.10.10">
    <property type="entry name" value="Winged helix-like DNA-binding domain superfamily/Winged helix DNA-binding domain"/>
    <property type="match status" value="1"/>
</dbReference>
<gene>
    <name evidence="2" type="ordered locus">Saro_2550</name>
</gene>